<dbReference type="Proteomes" id="UP000295507">
    <property type="component" value="Unassembled WGS sequence"/>
</dbReference>
<dbReference type="Pfam" id="PF04586">
    <property type="entry name" value="Peptidase_S78"/>
    <property type="match status" value="1"/>
</dbReference>
<keyword evidence="2 5" id="KW-0645">Protease</keyword>
<name>A0A4R3RHL2_9HYPH</name>
<protein>
    <submittedName>
        <fullName evidence="5">Prohead serine protease</fullName>
    </submittedName>
</protein>
<evidence type="ECO:0000256" key="3">
    <source>
        <dbReference type="ARBA" id="ARBA00022801"/>
    </source>
</evidence>
<dbReference type="AlphaFoldDB" id="A0A4R3RHL2"/>
<comment type="caution">
    <text evidence="5">The sequence shown here is derived from an EMBL/GenBank/DDBJ whole genome shotgun (WGS) entry which is preliminary data.</text>
</comment>
<evidence type="ECO:0000256" key="1">
    <source>
        <dbReference type="ARBA" id="ARBA00022612"/>
    </source>
</evidence>
<sequence>MPVLKRVSADEAHAKATEKRKDILRDTAAGVSIMKAAKAPASWNEEQRSARFVMTTQQIDRYGDIVVTAGGDLTEFLRNPVGLLFHNSRSWPVASWANVEVLSRTRPPRMEGDFALLPEGGPVKEVDECAWMIANGGIRACSIGFIPDWDDIELIYDDDEGWLTGFQFNKWELTECSVCAVPANAGALIKSAHGDMNLAKELLEDVLDNWVKTPEGLLLSRADFEATHKDITADRTHFIVNKDLAPTVGKFIERDKATVSAETEDEAREYVGAWVVLDPAHPENKDYPFDVLARSRGEVIASFIVDDGPKKGVHGLAVEFLTDDWSGMFRGIEASRFLLAKKKIEDADVQDEQSEKDINTVELTVDVDTSSIEKATEATGNLETTIDRVEKRLDGLMLKISKFFGADRHKDVETVLARVEPEMEVEQEVKSPPTEEDIESARAKAAAVRERLIQKGMIAA</sequence>
<proteinExistence type="predicted"/>
<keyword evidence="3" id="KW-0378">Hydrolase</keyword>
<evidence type="ECO:0000256" key="2">
    <source>
        <dbReference type="ARBA" id="ARBA00022670"/>
    </source>
</evidence>
<evidence type="ECO:0000313" key="6">
    <source>
        <dbReference type="Proteomes" id="UP000295507"/>
    </source>
</evidence>
<dbReference type="EMBL" id="SMBK01000013">
    <property type="protein sequence ID" value="TCU34154.1"/>
    <property type="molecule type" value="Genomic_DNA"/>
</dbReference>
<evidence type="ECO:0000259" key="4">
    <source>
        <dbReference type="Pfam" id="PF04586"/>
    </source>
</evidence>
<gene>
    <name evidence="5" type="ORF">EV129_113139</name>
</gene>
<evidence type="ECO:0000313" key="5">
    <source>
        <dbReference type="EMBL" id="TCU34154.1"/>
    </source>
</evidence>
<dbReference type="GO" id="GO:0008233">
    <property type="term" value="F:peptidase activity"/>
    <property type="evidence" value="ECO:0007669"/>
    <property type="project" value="UniProtKB-KW"/>
</dbReference>
<keyword evidence="1" id="KW-1188">Viral release from host cell</keyword>
<reference evidence="5 6" key="1">
    <citation type="submission" date="2019-03" db="EMBL/GenBank/DDBJ databases">
        <title>Genomic Encyclopedia of Type Strains, Phase IV (KMG-V): Genome sequencing to study the core and pangenomes of soil and plant-associated prokaryotes.</title>
        <authorList>
            <person name="Whitman W."/>
        </authorList>
    </citation>
    <scope>NUCLEOTIDE SEQUENCE [LARGE SCALE GENOMIC DNA]</scope>
    <source>
        <strain evidence="5 6">IE4868</strain>
    </source>
</reference>
<accession>A0A4R3RHL2</accession>
<feature type="domain" description="Prohead serine protease" evidence="4">
    <location>
        <begin position="132"/>
        <end position="193"/>
    </location>
</feature>
<dbReference type="GO" id="GO:0006508">
    <property type="term" value="P:proteolysis"/>
    <property type="evidence" value="ECO:0007669"/>
    <property type="project" value="UniProtKB-KW"/>
</dbReference>
<organism evidence="5 6">
    <name type="scientific">Rhizobium azibense</name>
    <dbReference type="NCBI Taxonomy" id="1136135"/>
    <lineage>
        <taxon>Bacteria</taxon>
        <taxon>Pseudomonadati</taxon>
        <taxon>Pseudomonadota</taxon>
        <taxon>Alphaproteobacteria</taxon>
        <taxon>Hyphomicrobiales</taxon>
        <taxon>Rhizobiaceae</taxon>
        <taxon>Rhizobium/Agrobacterium group</taxon>
        <taxon>Rhizobium</taxon>
    </lineage>
</organism>
<dbReference type="InterPro" id="IPR054613">
    <property type="entry name" value="Peptidase_S78_dom"/>
</dbReference>